<comment type="caution">
    <text evidence="2">The sequence shown here is derived from an EMBL/GenBank/DDBJ whole genome shotgun (WGS) entry which is preliminary data.</text>
</comment>
<keyword evidence="3" id="KW-1185">Reference proteome</keyword>
<sequence>MIVVTGASGRLGRLVVEHLLRRGVPAAEVVAAVRAPERAADLAARGVVVREADYDRPETLAPAFDGADRLLFVSSSGPDDLRLVQHRAVVDAARAARVGLVAYTSIVRADTNPLRLARVHRATEEALAASSSALIPKKA</sequence>
<evidence type="ECO:0000313" key="3">
    <source>
        <dbReference type="Proteomes" id="UP000575985"/>
    </source>
</evidence>
<accession>A0A853BPS0</accession>
<dbReference type="AlphaFoldDB" id="A0A853BPS0"/>
<evidence type="ECO:0000313" key="2">
    <source>
        <dbReference type="EMBL" id="NYI96990.1"/>
    </source>
</evidence>
<proteinExistence type="predicted"/>
<dbReference type="SUPFAM" id="SSF51735">
    <property type="entry name" value="NAD(P)-binding Rossmann-fold domains"/>
    <property type="match status" value="1"/>
</dbReference>
<reference evidence="2 3" key="1">
    <citation type="submission" date="2020-07" db="EMBL/GenBank/DDBJ databases">
        <title>Sequencing the genomes of 1000 actinobacteria strains.</title>
        <authorList>
            <person name="Klenk H.-P."/>
        </authorList>
    </citation>
    <scope>NUCLEOTIDE SEQUENCE [LARGE SCALE GENOMIC DNA]</scope>
    <source>
        <strain evidence="2 3">DSM 45927</strain>
    </source>
</reference>
<dbReference type="Gene3D" id="3.40.50.720">
    <property type="entry name" value="NAD(P)-binding Rossmann-like Domain"/>
    <property type="match status" value="1"/>
</dbReference>
<protein>
    <submittedName>
        <fullName evidence="2">Uncharacterized protein YbjT (DUF2867 family)</fullName>
    </submittedName>
</protein>
<evidence type="ECO:0000259" key="1">
    <source>
        <dbReference type="Pfam" id="PF13460"/>
    </source>
</evidence>
<dbReference type="Proteomes" id="UP000575985">
    <property type="component" value="Unassembled WGS sequence"/>
</dbReference>
<name>A0A853BPS0_9ACTN</name>
<dbReference type="Pfam" id="PF13460">
    <property type="entry name" value="NAD_binding_10"/>
    <property type="match status" value="1"/>
</dbReference>
<dbReference type="PANTHER" id="PTHR47129:SF1">
    <property type="entry name" value="NMRA-LIKE DOMAIN-CONTAINING PROTEIN"/>
    <property type="match status" value="1"/>
</dbReference>
<feature type="domain" description="NAD(P)-binding" evidence="1">
    <location>
        <begin position="6"/>
        <end position="116"/>
    </location>
</feature>
<dbReference type="InterPro" id="IPR036291">
    <property type="entry name" value="NAD(P)-bd_dom_sf"/>
</dbReference>
<organism evidence="2 3">
    <name type="scientific">Streptomonospora nanhaiensis</name>
    <dbReference type="NCBI Taxonomy" id="1323731"/>
    <lineage>
        <taxon>Bacteria</taxon>
        <taxon>Bacillati</taxon>
        <taxon>Actinomycetota</taxon>
        <taxon>Actinomycetes</taxon>
        <taxon>Streptosporangiales</taxon>
        <taxon>Nocardiopsidaceae</taxon>
        <taxon>Streptomonospora</taxon>
    </lineage>
</organism>
<dbReference type="InterPro" id="IPR052718">
    <property type="entry name" value="NmrA-type_oxidoreductase"/>
</dbReference>
<gene>
    <name evidence="2" type="ORF">HNR12_003267</name>
</gene>
<dbReference type="PANTHER" id="PTHR47129">
    <property type="entry name" value="QUINONE OXIDOREDUCTASE 2"/>
    <property type="match status" value="1"/>
</dbReference>
<dbReference type="RefSeq" id="WP_179768259.1">
    <property type="nucleotide sequence ID" value="NZ_JACCFO010000001.1"/>
</dbReference>
<dbReference type="EMBL" id="JACCFO010000001">
    <property type="protein sequence ID" value="NYI96990.1"/>
    <property type="molecule type" value="Genomic_DNA"/>
</dbReference>
<dbReference type="InterPro" id="IPR016040">
    <property type="entry name" value="NAD(P)-bd_dom"/>
</dbReference>